<comment type="catalytic activity">
    <reaction evidence="1">
        <text>ATP + protein L-histidine = ADP + protein N-phospho-L-histidine.</text>
        <dbReference type="EC" id="2.7.13.3"/>
    </reaction>
</comment>
<dbReference type="InterPro" id="IPR003660">
    <property type="entry name" value="HAMP_dom"/>
</dbReference>
<evidence type="ECO:0000256" key="6">
    <source>
        <dbReference type="ARBA" id="ARBA00022692"/>
    </source>
</evidence>
<evidence type="ECO:0000259" key="12">
    <source>
        <dbReference type="PROSITE" id="PS50885"/>
    </source>
</evidence>
<evidence type="ECO:0000256" key="9">
    <source>
        <dbReference type="ARBA" id="ARBA00023012"/>
    </source>
</evidence>
<evidence type="ECO:0000256" key="10">
    <source>
        <dbReference type="SAM" id="Phobius"/>
    </source>
</evidence>
<evidence type="ECO:0000256" key="5">
    <source>
        <dbReference type="ARBA" id="ARBA00022679"/>
    </source>
</evidence>
<gene>
    <name evidence="13" type="ORF">ABIE08_002278</name>
</gene>
<comment type="subcellular location">
    <subcellularLocation>
        <location evidence="2">Membrane</location>
    </subcellularLocation>
</comment>
<keyword evidence="5" id="KW-0808">Transferase</keyword>
<keyword evidence="10" id="KW-0472">Membrane</keyword>
<evidence type="ECO:0000256" key="1">
    <source>
        <dbReference type="ARBA" id="ARBA00000085"/>
    </source>
</evidence>
<dbReference type="Proteomes" id="UP001549321">
    <property type="component" value="Unassembled WGS sequence"/>
</dbReference>
<dbReference type="SUPFAM" id="SSF47384">
    <property type="entry name" value="Homodimeric domain of signal transducing histidine kinase"/>
    <property type="match status" value="1"/>
</dbReference>
<keyword evidence="6 10" id="KW-0812">Transmembrane</keyword>
<keyword evidence="9" id="KW-0902">Two-component regulatory system</keyword>
<evidence type="ECO:0000256" key="4">
    <source>
        <dbReference type="ARBA" id="ARBA00022553"/>
    </source>
</evidence>
<name>A0ABV2QZC4_9HYPH</name>
<dbReference type="PROSITE" id="PS50885">
    <property type="entry name" value="HAMP"/>
    <property type="match status" value="1"/>
</dbReference>
<dbReference type="PANTHER" id="PTHR45436:SF5">
    <property type="entry name" value="SENSOR HISTIDINE KINASE TRCS"/>
    <property type="match status" value="1"/>
</dbReference>
<dbReference type="InterPro" id="IPR050428">
    <property type="entry name" value="TCS_sensor_his_kinase"/>
</dbReference>
<evidence type="ECO:0000313" key="14">
    <source>
        <dbReference type="Proteomes" id="UP001549321"/>
    </source>
</evidence>
<reference evidence="13 14" key="1">
    <citation type="submission" date="2024-06" db="EMBL/GenBank/DDBJ databases">
        <title>Sorghum-associated microbial communities from plants grown in Nebraska, USA.</title>
        <authorList>
            <person name="Schachtman D."/>
        </authorList>
    </citation>
    <scope>NUCLEOTIDE SEQUENCE [LARGE SCALE GENOMIC DNA]</scope>
    <source>
        <strain evidence="13 14">3207</strain>
    </source>
</reference>
<feature type="domain" description="HAMP" evidence="12">
    <location>
        <begin position="192"/>
        <end position="245"/>
    </location>
</feature>
<dbReference type="SMART" id="SM00387">
    <property type="entry name" value="HATPase_c"/>
    <property type="match status" value="1"/>
</dbReference>
<dbReference type="RefSeq" id="WP_354551052.1">
    <property type="nucleotide sequence ID" value="NZ_JBEPSM010000001.1"/>
</dbReference>
<dbReference type="InterPro" id="IPR036890">
    <property type="entry name" value="HATPase_C_sf"/>
</dbReference>
<dbReference type="Gene3D" id="1.10.287.130">
    <property type="match status" value="1"/>
</dbReference>
<keyword evidence="7 13" id="KW-0418">Kinase</keyword>
<evidence type="ECO:0000256" key="3">
    <source>
        <dbReference type="ARBA" id="ARBA00012438"/>
    </source>
</evidence>
<proteinExistence type="predicted"/>
<sequence length="452" mass="48712">MAERAARRPGLVATIAWRIVFFAVVAMAAQLVIVFADYYFDDSELGSLMIERETALLAQGISRKDGQWAFELPASIGGFGPDSPTRVARIRTLDGTRIFSNCGDQCREHLLPEEIDPPDRWTRLLSQGKPIAVAGGRSMQIDGQEVVIEIAILDKNEAVMWRALGHEFADHLAIPMLLQLVLVLGGSLVSTWLAMRPVKAAARQAGAIDPLDPEHKIDISQMPREVAELGVAVNRSLARIGRLMREQKLFTTAVAHEIRTPLAMLQLELGQIDSPRARRMEKDVEGLARFVGQITALGRLEAIERKGFKPIDLAQLGRGVVASMGPWVYDHAHAIAFVENDAGAMLGDRGLLEDALMNLITNAVTHTPPGTEIELGAGPGPRIAVVDKAGLYHAATGDDAPMAKAGDSLGMGLEIVKRIAALHDGRFAISADPATGTMAVLTFPPLAPKPAP</sequence>
<evidence type="ECO:0000259" key="11">
    <source>
        <dbReference type="PROSITE" id="PS50109"/>
    </source>
</evidence>
<dbReference type="PROSITE" id="PS50109">
    <property type="entry name" value="HIS_KIN"/>
    <property type="match status" value="1"/>
</dbReference>
<organism evidence="13 14">
    <name type="scientific">Kaistia defluvii</name>
    <dbReference type="NCBI Taxonomy" id="410841"/>
    <lineage>
        <taxon>Bacteria</taxon>
        <taxon>Pseudomonadati</taxon>
        <taxon>Pseudomonadota</taxon>
        <taxon>Alphaproteobacteria</taxon>
        <taxon>Hyphomicrobiales</taxon>
        <taxon>Kaistiaceae</taxon>
        <taxon>Kaistia</taxon>
    </lineage>
</organism>
<protein>
    <recommendedName>
        <fullName evidence="3">histidine kinase</fullName>
        <ecNumber evidence="3">2.7.13.3</ecNumber>
    </recommendedName>
</protein>
<keyword evidence="8 10" id="KW-1133">Transmembrane helix</keyword>
<dbReference type="Gene3D" id="3.30.565.10">
    <property type="entry name" value="Histidine kinase-like ATPase, C-terminal domain"/>
    <property type="match status" value="1"/>
</dbReference>
<dbReference type="CDD" id="cd00082">
    <property type="entry name" value="HisKA"/>
    <property type="match status" value="1"/>
</dbReference>
<dbReference type="GO" id="GO:0016301">
    <property type="term" value="F:kinase activity"/>
    <property type="evidence" value="ECO:0007669"/>
    <property type="project" value="UniProtKB-KW"/>
</dbReference>
<evidence type="ECO:0000313" key="13">
    <source>
        <dbReference type="EMBL" id="MET4634365.1"/>
    </source>
</evidence>
<comment type="caution">
    <text evidence="13">The sequence shown here is derived from an EMBL/GenBank/DDBJ whole genome shotgun (WGS) entry which is preliminary data.</text>
</comment>
<feature type="transmembrane region" description="Helical" evidence="10">
    <location>
        <begin position="172"/>
        <end position="194"/>
    </location>
</feature>
<dbReference type="EC" id="2.7.13.3" evidence="3"/>
<feature type="domain" description="Histidine kinase" evidence="11">
    <location>
        <begin position="253"/>
        <end position="447"/>
    </location>
</feature>
<keyword evidence="4" id="KW-0597">Phosphoprotein</keyword>
<dbReference type="SUPFAM" id="SSF55874">
    <property type="entry name" value="ATPase domain of HSP90 chaperone/DNA topoisomerase II/histidine kinase"/>
    <property type="match status" value="1"/>
</dbReference>
<dbReference type="EMBL" id="JBEPSM010000001">
    <property type="protein sequence ID" value="MET4634365.1"/>
    <property type="molecule type" value="Genomic_DNA"/>
</dbReference>
<dbReference type="InterPro" id="IPR036097">
    <property type="entry name" value="HisK_dim/P_sf"/>
</dbReference>
<feature type="transmembrane region" description="Helical" evidence="10">
    <location>
        <begin position="20"/>
        <end position="40"/>
    </location>
</feature>
<evidence type="ECO:0000256" key="7">
    <source>
        <dbReference type="ARBA" id="ARBA00022777"/>
    </source>
</evidence>
<accession>A0ABV2QZC4</accession>
<dbReference type="Pfam" id="PF02518">
    <property type="entry name" value="HATPase_c"/>
    <property type="match status" value="1"/>
</dbReference>
<evidence type="ECO:0000256" key="8">
    <source>
        <dbReference type="ARBA" id="ARBA00022989"/>
    </source>
</evidence>
<keyword evidence="14" id="KW-1185">Reference proteome</keyword>
<dbReference type="InterPro" id="IPR003661">
    <property type="entry name" value="HisK_dim/P_dom"/>
</dbReference>
<dbReference type="InterPro" id="IPR003594">
    <property type="entry name" value="HATPase_dom"/>
</dbReference>
<dbReference type="PANTHER" id="PTHR45436">
    <property type="entry name" value="SENSOR HISTIDINE KINASE YKOH"/>
    <property type="match status" value="1"/>
</dbReference>
<dbReference type="InterPro" id="IPR005467">
    <property type="entry name" value="His_kinase_dom"/>
</dbReference>
<evidence type="ECO:0000256" key="2">
    <source>
        <dbReference type="ARBA" id="ARBA00004370"/>
    </source>
</evidence>